<gene>
    <name evidence="2" type="ORF">SAMN03159428_00378</name>
    <name evidence="1" type="ORF">SAMN03159514_00379</name>
</gene>
<proteinExistence type="predicted"/>
<evidence type="ECO:0000313" key="1">
    <source>
        <dbReference type="EMBL" id="SFQ97367.1"/>
    </source>
</evidence>
<dbReference type="EMBL" id="FOYJ01000001">
    <property type="protein sequence ID" value="SFQ97367.1"/>
    <property type="molecule type" value="Genomic_DNA"/>
</dbReference>
<dbReference type="AlphaFoldDB" id="A0AAX2ELV7"/>
<evidence type="ECO:0000313" key="4">
    <source>
        <dbReference type="Proteomes" id="UP000199173"/>
    </source>
</evidence>
<reference evidence="3 4" key="1">
    <citation type="submission" date="2016-10" db="EMBL/GenBank/DDBJ databases">
        <authorList>
            <person name="Varghese N."/>
            <person name="Submissions S."/>
        </authorList>
    </citation>
    <scope>NUCLEOTIDE SEQUENCE [LARGE SCALE GENOMIC DNA]</scope>
    <source>
        <strain evidence="2 3">NFIX06</strain>
        <strain evidence="1 4">NFIX08</strain>
    </source>
</reference>
<evidence type="ECO:0000313" key="2">
    <source>
        <dbReference type="EMBL" id="SFT39898.1"/>
    </source>
</evidence>
<keyword evidence="3" id="KW-1185">Reference proteome</keyword>
<accession>A0AAX2ELV7</accession>
<protein>
    <submittedName>
        <fullName evidence="1">Uncharacterized protein</fullName>
    </submittedName>
</protein>
<name>A0AAX2ELV7_9ENTR</name>
<dbReference type="Proteomes" id="UP000198760">
    <property type="component" value="Unassembled WGS sequence"/>
</dbReference>
<organism evidence="1 4">
    <name type="scientific">Kosakonia radicincitans</name>
    <dbReference type="NCBI Taxonomy" id="283686"/>
    <lineage>
        <taxon>Bacteria</taxon>
        <taxon>Pseudomonadati</taxon>
        <taxon>Pseudomonadota</taxon>
        <taxon>Gammaproteobacteria</taxon>
        <taxon>Enterobacterales</taxon>
        <taxon>Enterobacteriaceae</taxon>
        <taxon>Kosakonia</taxon>
    </lineage>
</organism>
<dbReference type="EMBL" id="FPAV01000001">
    <property type="protein sequence ID" value="SFT39898.1"/>
    <property type="molecule type" value="Genomic_DNA"/>
</dbReference>
<dbReference type="Proteomes" id="UP000199173">
    <property type="component" value="Unassembled WGS sequence"/>
</dbReference>
<evidence type="ECO:0000313" key="3">
    <source>
        <dbReference type="Proteomes" id="UP000198760"/>
    </source>
</evidence>
<dbReference type="RefSeq" id="WP_072438278.1">
    <property type="nucleotide sequence ID" value="NZ_FONC01000001.1"/>
</dbReference>
<sequence length="317" mass="38079">MPLPGNSKKITISDIREAHFYNEWLKELDSSESFSPSEGKLHIFQNALNDFIHKYDIPYEAIVALEKECARSLLDKKHFRWLNVNKRATLWSYYYILDCGRNFPSKYQEKDYRTICERIENISGWKVFRKGTKQDREHSLDFDELSGVDIESIRQFNREILMNHTERYEWIVSYFDRTGGLISQDKEKKLDDLRYECERAIKKDITLNWIDVKNTEQCMWAYEYLLERMADKNRFNSKRIHPDNNKSVELYDSCLLLIDLWEGDPDTLRHLLIKLNKAWSQKKLRDRKKDMKAIYISKPVKNMLDNIAKKIKWQNPI</sequence>
<comment type="caution">
    <text evidence="1">The sequence shown here is derived from an EMBL/GenBank/DDBJ whole genome shotgun (WGS) entry which is preliminary data.</text>
</comment>